<dbReference type="SUPFAM" id="SSF141530">
    <property type="entry name" value="PTSIIA/GutA-like"/>
    <property type="match status" value="1"/>
</dbReference>
<dbReference type="RefSeq" id="WP_086275633.1">
    <property type="nucleotide sequence ID" value="NZ_NGKU01000001.1"/>
</dbReference>
<dbReference type="PANTHER" id="PTHR40398">
    <property type="entry name" value="PTS SYSTEM GLUCITOL/SORBITOL-SPECIFIC EIIA COMPONENT"/>
    <property type="match status" value="1"/>
</dbReference>
<dbReference type="InterPro" id="IPR036665">
    <property type="entry name" value="PTS_IIA_glucitol/sorbitol_sf"/>
</dbReference>
<dbReference type="Gene3D" id="2.40.33.40">
    <property type="entry name" value="Phosphotransferase system, glucitol/sorbitol-specific IIA component"/>
    <property type="match status" value="1"/>
</dbReference>
<dbReference type="Pfam" id="PF03829">
    <property type="entry name" value="PTSIIA_gutA"/>
    <property type="match status" value="1"/>
</dbReference>
<proteinExistence type="predicted"/>
<dbReference type="Proteomes" id="UP000195043">
    <property type="component" value="Unassembled WGS sequence"/>
</dbReference>
<protein>
    <submittedName>
        <fullName evidence="1">Uncharacterized protein</fullName>
    </submittedName>
</protein>
<gene>
    <name evidence="1" type="ORF">A5886_002730</name>
</gene>
<name>A0A242A9R8_9ENTE</name>
<evidence type="ECO:0000313" key="1">
    <source>
        <dbReference type="EMBL" id="OTN77630.1"/>
    </source>
</evidence>
<dbReference type="GO" id="GO:0016301">
    <property type="term" value="F:kinase activity"/>
    <property type="evidence" value="ECO:0007669"/>
    <property type="project" value="TreeGrafter"/>
</dbReference>
<dbReference type="InterPro" id="IPR004716">
    <property type="entry name" value="PTS_IIA_glucitol/sorbitol-sp"/>
</dbReference>
<comment type="caution">
    <text evidence="1">The sequence shown here is derived from an EMBL/GenBank/DDBJ whole genome shotgun (WGS) entry which is preliminary data.</text>
</comment>
<dbReference type="EMBL" id="NGKU01000001">
    <property type="protein sequence ID" value="OTN77630.1"/>
    <property type="molecule type" value="Genomic_DNA"/>
</dbReference>
<organism evidence="1 2">
    <name type="scientific">Candidatus Enterococcus testudinis</name>
    <dbReference type="NCBI Taxonomy" id="1834191"/>
    <lineage>
        <taxon>Bacteria</taxon>
        <taxon>Bacillati</taxon>
        <taxon>Bacillota</taxon>
        <taxon>Bacilli</taxon>
        <taxon>Lactobacillales</taxon>
        <taxon>Enterococcaceae</taxon>
        <taxon>Enterococcus</taxon>
    </lineage>
</organism>
<dbReference type="GO" id="GO:0008982">
    <property type="term" value="F:protein-N(PI)-phosphohistidine-sugar phosphotransferase activity"/>
    <property type="evidence" value="ECO:0007669"/>
    <property type="project" value="InterPro"/>
</dbReference>
<reference evidence="1 2" key="1">
    <citation type="submission" date="2017-05" db="EMBL/GenBank/DDBJ databases">
        <title>The Genome Sequence of Enterococcus sp. 8G7_MSG3316.</title>
        <authorList>
            <consortium name="The Broad Institute Genomics Platform"/>
            <consortium name="The Broad Institute Genomic Center for Infectious Diseases"/>
            <person name="Earl A."/>
            <person name="Manson A."/>
            <person name="Schwartman J."/>
            <person name="Gilmore M."/>
            <person name="Abouelleil A."/>
            <person name="Cao P."/>
            <person name="Chapman S."/>
            <person name="Cusick C."/>
            <person name="Shea T."/>
            <person name="Young S."/>
            <person name="Neafsey D."/>
            <person name="Nusbaum C."/>
            <person name="Birren B."/>
        </authorList>
    </citation>
    <scope>NUCLEOTIDE SEQUENCE [LARGE SCALE GENOMIC DNA]</scope>
    <source>
        <strain evidence="1 2">8G7_MSG3316</strain>
    </source>
</reference>
<accession>A0A242A9R8</accession>
<keyword evidence="2" id="KW-1185">Reference proteome</keyword>
<dbReference type="PANTHER" id="PTHR40398:SF1">
    <property type="entry name" value="PTS SYSTEM GLUCITOL_SORBITOL-SPECIFIC EIIA COMPONENT"/>
    <property type="match status" value="1"/>
</dbReference>
<dbReference type="OrthoDB" id="7065254at2"/>
<dbReference type="GO" id="GO:0009401">
    <property type="term" value="P:phosphoenolpyruvate-dependent sugar phosphotransferase system"/>
    <property type="evidence" value="ECO:0007669"/>
    <property type="project" value="InterPro"/>
</dbReference>
<dbReference type="GO" id="GO:0005737">
    <property type="term" value="C:cytoplasm"/>
    <property type="evidence" value="ECO:0007669"/>
    <property type="project" value="InterPro"/>
</dbReference>
<sequence length="117" mass="12940">MKQGTIKEIGAQAIDPKENMLIFFGEEASDTLREYSVVQSLPDSGDLIVKQDDQILFGDQAYRVQYVGTVANQILQTIQHVTFVFGDVPAENQLSSAIYLTPAVLPTIAVDMKVTYK</sequence>
<dbReference type="STRING" id="1834191.A5886_002730"/>
<evidence type="ECO:0000313" key="2">
    <source>
        <dbReference type="Proteomes" id="UP000195043"/>
    </source>
</evidence>
<dbReference type="AlphaFoldDB" id="A0A242A9R8"/>